<dbReference type="RefSeq" id="XP_024727294.1">
    <property type="nucleotide sequence ID" value="XM_024871453.1"/>
</dbReference>
<keyword evidence="4" id="KW-1185">Reference proteome</keyword>
<protein>
    <recommendedName>
        <fullName evidence="2">2EXR domain-containing protein</fullName>
    </recommendedName>
</protein>
<feature type="region of interest" description="Disordered" evidence="1">
    <location>
        <begin position="1"/>
        <end position="69"/>
    </location>
</feature>
<feature type="domain" description="2EXR" evidence="2">
    <location>
        <begin position="80"/>
        <end position="160"/>
    </location>
</feature>
<dbReference type="PANTHER" id="PTHR35910">
    <property type="entry name" value="2EXR DOMAIN-CONTAINING PROTEIN"/>
    <property type="match status" value="1"/>
</dbReference>
<sequence>MDSEQLFTTKAELPETSSTAVVTMDPESSAPATKASQTRARMTSRTLTSQKTAPTRTAHSQNRPKKKGLSKTWKPYLEQFTLFPKLPIEIRQATWRFTLQPRAVEIAYTYNHGYYSHVGIPVALRVNRDSRNVVSLLYPLCFGSILHQPRIVFNFSMDTLCFDEMIWTELPKFLVSLGDVELKQIQSIAVDRFIDEARK</sequence>
<evidence type="ECO:0000259" key="2">
    <source>
        <dbReference type="Pfam" id="PF20150"/>
    </source>
</evidence>
<dbReference type="Proteomes" id="UP000235371">
    <property type="component" value="Unassembled WGS sequence"/>
</dbReference>
<evidence type="ECO:0000256" key="1">
    <source>
        <dbReference type="SAM" id="MobiDB-lite"/>
    </source>
</evidence>
<accession>A0A2J6SI32</accession>
<dbReference type="PANTHER" id="PTHR35910:SF6">
    <property type="entry name" value="2EXR DOMAIN-CONTAINING PROTEIN"/>
    <property type="match status" value="1"/>
</dbReference>
<dbReference type="OrthoDB" id="3473305at2759"/>
<dbReference type="EMBL" id="KZ613913">
    <property type="protein sequence ID" value="PMD50390.1"/>
    <property type="molecule type" value="Genomic_DNA"/>
</dbReference>
<name>A0A2J6SI32_9HELO</name>
<evidence type="ECO:0000313" key="4">
    <source>
        <dbReference type="Proteomes" id="UP000235371"/>
    </source>
</evidence>
<evidence type="ECO:0000313" key="3">
    <source>
        <dbReference type="EMBL" id="PMD50390.1"/>
    </source>
</evidence>
<proteinExistence type="predicted"/>
<gene>
    <name evidence="3" type="ORF">K444DRAFT_267463</name>
</gene>
<dbReference type="InParanoid" id="A0A2J6SI32"/>
<organism evidence="3 4">
    <name type="scientific">Hyaloscypha bicolor E</name>
    <dbReference type="NCBI Taxonomy" id="1095630"/>
    <lineage>
        <taxon>Eukaryota</taxon>
        <taxon>Fungi</taxon>
        <taxon>Dikarya</taxon>
        <taxon>Ascomycota</taxon>
        <taxon>Pezizomycotina</taxon>
        <taxon>Leotiomycetes</taxon>
        <taxon>Helotiales</taxon>
        <taxon>Hyaloscyphaceae</taxon>
        <taxon>Hyaloscypha</taxon>
        <taxon>Hyaloscypha bicolor</taxon>
    </lineage>
</organism>
<dbReference type="AlphaFoldDB" id="A0A2J6SI32"/>
<reference evidence="3 4" key="1">
    <citation type="submission" date="2016-04" db="EMBL/GenBank/DDBJ databases">
        <title>A degradative enzymes factory behind the ericoid mycorrhizal symbiosis.</title>
        <authorList>
            <consortium name="DOE Joint Genome Institute"/>
            <person name="Martino E."/>
            <person name="Morin E."/>
            <person name="Grelet G."/>
            <person name="Kuo A."/>
            <person name="Kohler A."/>
            <person name="Daghino S."/>
            <person name="Barry K."/>
            <person name="Choi C."/>
            <person name="Cichocki N."/>
            <person name="Clum A."/>
            <person name="Copeland A."/>
            <person name="Hainaut M."/>
            <person name="Haridas S."/>
            <person name="Labutti K."/>
            <person name="Lindquist E."/>
            <person name="Lipzen A."/>
            <person name="Khouja H.-R."/>
            <person name="Murat C."/>
            <person name="Ohm R."/>
            <person name="Olson A."/>
            <person name="Spatafora J."/>
            <person name="Veneault-Fourrey C."/>
            <person name="Henrissat B."/>
            <person name="Grigoriev I."/>
            <person name="Martin F."/>
            <person name="Perotto S."/>
        </authorList>
    </citation>
    <scope>NUCLEOTIDE SEQUENCE [LARGE SCALE GENOMIC DNA]</scope>
    <source>
        <strain evidence="3 4">E</strain>
    </source>
</reference>
<dbReference type="GeneID" id="36579535"/>
<dbReference type="InterPro" id="IPR045518">
    <property type="entry name" value="2EXR"/>
</dbReference>
<dbReference type="Pfam" id="PF20150">
    <property type="entry name" value="2EXR"/>
    <property type="match status" value="1"/>
</dbReference>
<feature type="compositionally biased region" description="Polar residues" evidence="1">
    <location>
        <begin position="30"/>
        <end position="61"/>
    </location>
</feature>